<gene>
    <name evidence="12" type="ORF">SAMN02745163_04106</name>
</gene>
<dbReference type="InterPro" id="IPR036866">
    <property type="entry name" value="RibonucZ/Hydroxyglut_hydro"/>
</dbReference>
<evidence type="ECO:0000259" key="11">
    <source>
        <dbReference type="PROSITE" id="PS50903"/>
    </source>
</evidence>
<evidence type="ECO:0000259" key="10">
    <source>
        <dbReference type="PROSITE" id="PS50902"/>
    </source>
</evidence>
<organism evidence="12 13">
    <name type="scientific">Clostridium cavendishii DSM 21758</name>
    <dbReference type="NCBI Taxonomy" id="1121302"/>
    <lineage>
        <taxon>Bacteria</taxon>
        <taxon>Bacillati</taxon>
        <taxon>Bacillota</taxon>
        <taxon>Clostridia</taxon>
        <taxon>Eubacteriales</taxon>
        <taxon>Clostridiaceae</taxon>
        <taxon>Clostridium</taxon>
    </lineage>
</organism>
<evidence type="ECO:0000256" key="4">
    <source>
        <dbReference type="ARBA" id="ARBA00007121"/>
    </source>
</evidence>
<evidence type="ECO:0000313" key="12">
    <source>
        <dbReference type="EMBL" id="SHK60097.1"/>
    </source>
</evidence>
<comment type="similarity">
    <text evidence="4">In the N-terminal section; belongs to the zinc metallo-hydrolase group 3 family.</text>
</comment>
<dbReference type="AlphaFoldDB" id="A0A1M6TT25"/>
<evidence type="ECO:0000256" key="7">
    <source>
        <dbReference type="ARBA" id="ARBA00022827"/>
    </source>
</evidence>
<evidence type="ECO:0000256" key="2">
    <source>
        <dbReference type="ARBA" id="ARBA00001965"/>
    </source>
</evidence>
<dbReference type="Gene3D" id="3.30.390.30">
    <property type="match status" value="1"/>
</dbReference>
<sequence length="880" mass="97479">MQSLEVIKDIHWVGALDYGLRIFDIIMYTPYGTTYNSYVVKGNEKVAIFETVKVQFFDEYISRLNSLGVDINKIDYIVLDHTEPDHAGSVAKLLELSPKAKVVGSASAIRFMKEIANKDFDSIIVNDNDTLSLGNKTLRFISAPMLHWPDSMYTYVEEDKTLITCDSFGSHYCFEGVFDDLIPNEKEYMEALRYYFDCIMGPFKPYVLKALDKIKDLEIKTICPGHGPVLRSNPHKIVNLYKEWSTPISPEINGDKKVTISYVSAYGYTEELANTIANGIKSVGNFEVKLYNVIHNDVNNILKDIGESDGILFGSPTIVGELLEPIRDLMSKLNPIVHGGKIAAGFGSFGWSGEAVPRIETRLQELKMKLYGPGLKINFKPSEDDLKAAFNFGIGFAETVLGKKSASYNPNSKTNIEEIKGGDGEIKLWKCLICGEIFEGEVVPEICPVCGATSEQFIQVENEVTEQVPTDETFVIIGNGAAGFYAAKTIRERNPKCSIKLISKEKVPSYFRPQLSDLLSEKMNETKFYIVSNEWYHKNRIEQLLGVEVKSINKDNKIILLGDGTSINYDKLILANGSYNFIPPLKVTSNETELMTLSSFNYKSINGLFTIKDLNDVNEVNSFAENNKDIVVIGGGLLGLEAAWELKQKGNNVKVIEFLPRLLPRQLDIEGSEIFNNIISSSGVKILTSKSCSEIIVKNNSVKAIKLESGEIIDCSIVLFSVGVRSNTKLALDNGIECNKGIKVNEKMETNITDIYACGDVAELNDIVYGNWPAAVEMGKVAGANATMASKNFKNFVSSLVFNALGADVFSAGTLDYNDESLEEITSKDIKNKQYKKLFFKDNTLIGGILIGDLSNAGKIIAALDKKYSKSQCLASNILA</sequence>
<protein>
    <submittedName>
        <fullName evidence="12">Flavorubredoxin</fullName>
    </submittedName>
</protein>
<dbReference type="InterPro" id="IPR008254">
    <property type="entry name" value="Flavodoxin/NO_synth"/>
</dbReference>
<dbReference type="Pfam" id="PF19583">
    <property type="entry name" value="ODP"/>
    <property type="match status" value="1"/>
</dbReference>
<dbReference type="InterPro" id="IPR036188">
    <property type="entry name" value="FAD/NAD-bd_sf"/>
</dbReference>
<dbReference type="CDD" id="cd00729">
    <property type="entry name" value="rubredoxin_SM"/>
    <property type="match status" value="1"/>
</dbReference>
<keyword evidence="9" id="KW-0408">Iron</keyword>
<evidence type="ECO:0000256" key="9">
    <source>
        <dbReference type="ARBA" id="ARBA00023004"/>
    </source>
</evidence>
<dbReference type="GO" id="GO:0010181">
    <property type="term" value="F:FMN binding"/>
    <property type="evidence" value="ECO:0007669"/>
    <property type="project" value="InterPro"/>
</dbReference>
<dbReference type="SUPFAM" id="SSF56281">
    <property type="entry name" value="Metallo-hydrolase/oxidoreductase"/>
    <property type="match status" value="1"/>
</dbReference>
<evidence type="ECO:0000256" key="1">
    <source>
        <dbReference type="ARBA" id="ARBA00001962"/>
    </source>
</evidence>
<dbReference type="CDD" id="cd07709">
    <property type="entry name" value="flavodiiron_proteins_MBL-fold"/>
    <property type="match status" value="1"/>
</dbReference>
<dbReference type="SUPFAM" id="SSF52218">
    <property type="entry name" value="Flavoproteins"/>
    <property type="match status" value="1"/>
</dbReference>
<dbReference type="Gene3D" id="3.40.50.360">
    <property type="match status" value="1"/>
</dbReference>
<dbReference type="InterPro" id="IPR041575">
    <property type="entry name" value="Rubredoxin_C"/>
</dbReference>
<keyword evidence="7" id="KW-0274">FAD</keyword>
<dbReference type="Pfam" id="PF18267">
    <property type="entry name" value="Rubredoxin_C"/>
    <property type="match status" value="1"/>
</dbReference>
<dbReference type="GO" id="GO:0016651">
    <property type="term" value="F:oxidoreductase activity, acting on NAD(P)H"/>
    <property type="evidence" value="ECO:0007669"/>
    <property type="project" value="UniProtKB-ARBA"/>
</dbReference>
<comment type="cofactor">
    <cofactor evidence="3">
        <name>FAD</name>
        <dbReference type="ChEBI" id="CHEBI:57692"/>
    </cofactor>
</comment>
<dbReference type="InterPro" id="IPR045761">
    <property type="entry name" value="ODP_dom"/>
</dbReference>
<dbReference type="InterPro" id="IPR016156">
    <property type="entry name" value="FAD/NAD-linked_Rdtase_dimer_sf"/>
</dbReference>
<dbReference type="InterPro" id="IPR023753">
    <property type="entry name" value="FAD/NAD-binding_dom"/>
</dbReference>
<dbReference type="Gene3D" id="2.20.28.10">
    <property type="match status" value="1"/>
</dbReference>
<keyword evidence="13" id="KW-1185">Reference proteome</keyword>
<dbReference type="SMART" id="SM00849">
    <property type="entry name" value="Lactamase_B"/>
    <property type="match status" value="1"/>
</dbReference>
<dbReference type="OrthoDB" id="9807946at2"/>
<dbReference type="InterPro" id="IPR048574">
    <property type="entry name" value="RUBY_RBDX"/>
</dbReference>
<dbReference type="SUPFAM" id="SSF57802">
    <property type="entry name" value="Rubredoxin-like"/>
    <property type="match status" value="1"/>
</dbReference>
<keyword evidence="5" id="KW-0813">Transport</keyword>
<dbReference type="InterPro" id="IPR024934">
    <property type="entry name" value="Rubredoxin-like_dom"/>
</dbReference>
<dbReference type="SUPFAM" id="SSF51905">
    <property type="entry name" value="FAD/NAD(P)-binding domain"/>
    <property type="match status" value="2"/>
</dbReference>
<accession>A0A1M6TT25</accession>
<dbReference type="InterPro" id="IPR001279">
    <property type="entry name" value="Metallo-B-lactamas"/>
</dbReference>
<dbReference type="InterPro" id="IPR029039">
    <property type="entry name" value="Flavoprotein-like_sf"/>
</dbReference>
<dbReference type="Gene3D" id="3.60.15.10">
    <property type="entry name" value="Ribonuclease Z/Hydroxyacylglutathione hydrolase-like"/>
    <property type="match status" value="1"/>
</dbReference>
<dbReference type="InterPro" id="IPR051285">
    <property type="entry name" value="NADH_oxidoreductase_modular"/>
</dbReference>
<evidence type="ECO:0000256" key="6">
    <source>
        <dbReference type="ARBA" id="ARBA00022630"/>
    </source>
</evidence>
<dbReference type="EMBL" id="FQZB01000021">
    <property type="protein sequence ID" value="SHK60097.1"/>
    <property type="molecule type" value="Genomic_DNA"/>
</dbReference>
<dbReference type="RefSeq" id="WP_072992713.1">
    <property type="nucleotide sequence ID" value="NZ_FQZB01000021.1"/>
</dbReference>
<evidence type="ECO:0000313" key="13">
    <source>
        <dbReference type="Proteomes" id="UP000184310"/>
    </source>
</evidence>
<feature type="domain" description="Flavodoxin-like" evidence="10">
    <location>
        <begin position="258"/>
        <end position="397"/>
    </location>
</feature>
<reference evidence="12 13" key="1">
    <citation type="submission" date="2016-11" db="EMBL/GenBank/DDBJ databases">
        <authorList>
            <person name="Jaros S."/>
            <person name="Januszkiewicz K."/>
            <person name="Wedrychowicz H."/>
        </authorList>
    </citation>
    <scope>NUCLEOTIDE SEQUENCE [LARGE SCALE GENOMIC DNA]</scope>
    <source>
        <strain evidence="12 13">DSM 21758</strain>
    </source>
</reference>
<keyword evidence="6" id="KW-0285">Flavoprotein</keyword>
<dbReference type="GO" id="GO:0005506">
    <property type="term" value="F:iron ion binding"/>
    <property type="evidence" value="ECO:0007669"/>
    <property type="project" value="InterPro"/>
</dbReference>
<keyword evidence="8" id="KW-0249">Electron transport</keyword>
<dbReference type="Pfam" id="PF00258">
    <property type="entry name" value="Flavodoxin_1"/>
    <property type="match status" value="1"/>
</dbReference>
<dbReference type="PANTHER" id="PTHR32145">
    <property type="entry name" value="DIFLAVIN FLAVOPROTEIN A 2-RELATED"/>
    <property type="match status" value="1"/>
</dbReference>
<dbReference type="PANTHER" id="PTHR32145:SF11">
    <property type="entry name" value="DIFLAVIN FLAVOPROTEIN A 2-RELATED"/>
    <property type="match status" value="1"/>
</dbReference>
<dbReference type="PROSITE" id="PS50903">
    <property type="entry name" value="RUBREDOXIN_LIKE"/>
    <property type="match status" value="1"/>
</dbReference>
<comment type="cofactor">
    <cofactor evidence="2">
        <name>Fe(3+)</name>
        <dbReference type="ChEBI" id="CHEBI:29034"/>
    </cofactor>
</comment>
<feature type="domain" description="Rubredoxin-like" evidence="11">
    <location>
        <begin position="426"/>
        <end position="460"/>
    </location>
</feature>
<evidence type="ECO:0000256" key="8">
    <source>
        <dbReference type="ARBA" id="ARBA00022982"/>
    </source>
</evidence>
<dbReference type="Pfam" id="PF21349">
    <property type="entry name" value="RUBY_RBDX"/>
    <property type="match status" value="1"/>
</dbReference>
<dbReference type="Pfam" id="PF07992">
    <property type="entry name" value="Pyr_redox_2"/>
    <property type="match status" value="1"/>
</dbReference>
<name>A0A1M6TT25_9CLOT</name>
<evidence type="ECO:0000256" key="5">
    <source>
        <dbReference type="ARBA" id="ARBA00022448"/>
    </source>
</evidence>
<dbReference type="Gene3D" id="3.50.50.60">
    <property type="entry name" value="FAD/NAD(P)-binding domain"/>
    <property type="match status" value="2"/>
</dbReference>
<dbReference type="PROSITE" id="PS50902">
    <property type="entry name" value="FLAVODOXIN_LIKE"/>
    <property type="match status" value="1"/>
</dbReference>
<proteinExistence type="inferred from homology"/>
<dbReference type="PRINTS" id="PR00368">
    <property type="entry name" value="FADPNR"/>
</dbReference>
<dbReference type="PRINTS" id="PR00411">
    <property type="entry name" value="PNDRDTASEI"/>
</dbReference>
<evidence type="ECO:0000256" key="3">
    <source>
        <dbReference type="ARBA" id="ARBA00001974"/>
    </source>
</evidence>
<dbReference type="Proteomes" id="UP000184310">
    <property type="component" value="Unassembled WGS sequence"/>
</dbReference>
<dbReference type="STRING" id="1121302.SAMN02745163_04106"/>
<comment type="cofactor">
    <cofactor evidence="1">
        <name>Fe cation</name>
        <dbReference type="ChEBI" id="CHEBI:24875"/>
    </cofactor>
</comment>